<feature type="region of interest" description="Disordered" evidence="1">
    <location>
        <begin position="76"/>
        <end position="113"/>
    </location>
</feature>
<reference evidence="2 3" key="1">
    <citation type="submission" date="2024-04" db="EMBL/GenBank/DDBJ databases">
        <title>Phyllosticta paracitricarpa is synonymous to the EU quarantine fungus P. citricarpa based on phylogenomic analyses.</title>
        <authorList>
            <consortium name="Lawrence Berkeley National Laboratory"/>
            <person name="Van Ingen-Buijs V.A."/>
            <person name="Van Westerhoven A.C."/>
            <person name="Haridas S."/>
            <person name="Skiadas P."/>
            <person name="Martin F."/>
            <person name="Groenewald J.Z."/>
            <person name="Crous P.W."/>
            <person name="Seidl M.F."/>
        </authorList>
    </citation>
    <scope>NUCLEOTIDE SEQUENCE [LARGE SCALE GENOMIC DNA]</scope>
    <source>
        <strain evidence="2 3">CBS 123374</strain>
    </source>
</reference>
<dbReference type="EMBL" id="JBBWRZ010000002">
    <property type="protein sequence ID" value="KAK8243577.1"/>
    <property type="molecule type" value="Genomic_DNA"/>
</dbReference>
<comment type="caution">
    <text evidence="2">The sequence shown here is derived from an EMBL/GenBank/DDBJ whole genome shotgun (WGS) entry which is preliminary data.</text>
</comment>
<gene>
    <name evidence="2" type="ORF">HDK90DRAFT_462504</name>
</gene>
<accession>A0ABR1YY05</accession>
<dbReference type="Proteomes" id="UP001492380">
    <property type="component" value="Unassembled WGS sequence"/>
</dbReference>
<keyword evidence="3" id="KW-1185">Reference proteome</keyword>
<name>A0ABR1YY05_9PEZI</name>
<feature type="compositionally biased region" description="Low complexity" evidence="1">
    <location>
        <begin position="81"/>
        <end position="95"/>
    </location>
</feature>
<organism evidence="2 3">
    <name type="scientific">Phyllosticta capitalensis</name>
    <dbReference type="NCBI Taxonomy" id="121624"/>
    <lineage>
        <taxon>Eukaryota</taxon>
        <taxon>Fungi</taxon>
        <taxon>Dikarya</taxon>
        <taxon>Ascomycota</taxon>
        <taxon>Pezizomycotina</taxon>
        <taxon>Dothideomycetes</taxon>
        <taxon>Dothideomycetes incertae sedis</taxon>
        <taxon>Botryosphaeriales</taxon>
        <taxon>Phyllostictaceae</taxon>
        <taxon>Phyllosticta</taxon>
    </lineage>
</organism>
<evidence type="ECO:0000313" key="2">
    <source>
        <dbReference type="EMBL" id="KAK8243577.1"/>
    </source>
</evidence>
<protein>
    <submittedName>
        <fullName evidence="2">Uncharacterized protein</fullName>
    </submittedName>
</protein>
<sequence>MAKLSSHFKQALGTFESHSTSHSTKCRFAKAPFWSSWQRSAVTTHQVSEPSDSVPSLTSTIIHDLLLTDSAAAGLTTNRESSTSPSTATNSSRSSQGAIESQNAEGDHGMDVGIDKSMERRHGYAEAHFRWENSHPTQEANIQPRSERKSNQASEQPKPEPGSTSTVVLVVLLTDTAAAGLMMIRERPTSRIACRPLQKQAPNHEASKQATKSGARADFHIGLPALG</sequence>
<feature type="compositionally biased region" description="Polar residues" evidence="1">
    <location>
        <begin position="134"/>
        <end position="144"/>
    </location>
</feature>
<evidence type="ECO:0000313" key="3">
    <source>
        <dbReference type="Proteomes" id="UP001492380"/>
    </source>
</evidence>
<feature type="region of interest" description="Disordered" evidence="1">
    <location>
        <begin position="127"/>
        <end position="166"/>
    </location>
</feature>
<proteinExistence type="predicted"/>
<evidence type="ECO:0000256" key="1">
    <source>
        <dbReference type="SAM" id="MobiDB-lite"/>
    </source>
</evidence>